<dbReference type="EMBL" id="CP017641">
    <property type="protein sequence ID" value="APZ95641.1"/>
    <property type="molecule type" value="Genomic_DNA"/>
</dbReference>
<feature type="chain" id="PRO_5012930351" evidence="1">
    <location>
        <begin position="23"/>
        <end position="291"/>
    </location>
</feature>
<reference evidence="3 4" key="1">
    <citation type="journal article" date="2016" name="Front. Microbiol.">
        <title>Fuerstia marisgermanicae gen. nov., sp. nov., an Unusual Member of the Phylum Planctomycetes from the German Wadden Sea.</title>
        <authorList>
            <person name="Kohn T."/>
            <person name="Heuer A."/>
            <person name="Jogler M."/>
            <person name="Vollmers J."/>
            <person name="Boedeker C."/>
            <person name="Bunk B."/>
            <person name="Rast P."/>
            <person name="Borchert D."/>
            <person name="Glockner I."/>
            <person name="Freese H.M."/>
            <person name="Klenk H.P."/>
            <person name="Overmann J."/>
            <person name="Kaster A.K."/>
            <person name="Rohde M."/>
            <person name="Wiegand S."/>
            <person name="Jogler C."/>
        </authorList>
    </citation>
    <scope>NUCLEOTIDE SEQUENCE [LARGE SCALE GENOMIC DNA]</scope>
    <source>
        <strain evidence="3 4">NH11</strain>
    </source>
</reference>
<name>A0A1P8WNL6_9PLAN</name>
<dbReference type="Proteomes" id="UP000187735">
    <property type="component" value="Chromosome"/>
</dbReference>
<keyword evidence="1" id="KW-0732">Signal</keyword>
<sequence length="291" mass="32271" precursor="true">MKRFTTIIALLFSLVSFNTSHAAEPMKALIVDGQNNHKVWPITTPMMKDYLEETKLFTVDVATAAPEGTDPNFKPDFSKYDVVISNFGHGASPWPEETQKAFEKYVSGGGGFVVVHAADNSFPEWTAYNEMIGLGGWGGRTEKSGPYVYTNAKGDVIRDTSPGKGGNHGKQWEFPVVVRDKHHPITKGMPVEWLHTKDELYDQLRGPAQNMEILATAESQVTGRHEPMIFTVRYGKGRVFHTPMGHAEYSMECVGFITTLQRGTEWAATGKVTVPIPDDFPTADKTSSRTK</sequence>
<dbReference type="STRING" id="1891926.Fuma_05300"/>
<accession>A0A1P8WNL6</accession>
<keyword evidence="4" id="KW-1185">Reference proteome</keyword>
<dbReference type="PANTHER" id="PTHR40469">
    <property type="entry name" value="SECRETED GLYCOSYL HYDROLASE"/>
    <property type="match status" value="1"/>
</dbReference>
<evidence type="ECO:0000313" key="4">
    <source>
        <dbReference type="Proteomes" id="UP000187735"/>
    </source>
</evidence>
<gene>
    <name evidence="3" type="ORF">Fuma_05300</name>
</gene>
<organism evidence="3 4">
    <name type="scientific">Fuerstiella marisgermanici</name>
    <dbReference type="NCBI Taxonomy" id="1891926"/>
    <lineage>
        <taxon>Bacteria</taxon>
        <taxon>Pseudomonadati</taxon>
        <taxon>Planctomycetota</taxon>
        <taxon>Planctomycetia</taxon>
        <taxon>Planctomycetales</taxon>
        <taxon>Planctomycetaceae</taxon>
        <taxon>Fuerstiella</taxon>
    </lineage>
</organism>
<proteinExistence type="predicted"/>
<evidence type="ECO:0000256" key="1">
    <source>
        <dbReference type="SAM" id="SignalP"/>
    </source>
</evidence>
<dbReference type="Gene3D" id="3.40.50.880">
    <property type="match status" value="1"/>
</dbReference>
<evidence type="ECO:0000313" key="3">
    <source>
        <dbReference type="EMBL" id="APZ95641.1"/>
    </source>
</evidence>
<dbReference type="PANTHER" id="PTHR40469:SF2">
    <property type="entry name" value="GALACTOSE-BINDING DOMAIN-LIKE SUPERFAMILY PROTEIN"/>
    <property type="match status" value="1"/>
</dbReference>
<dbReference type="InterPro" id="IPR029010">
    <property type="entry name" value="ThuA-like"/>
</dbReference>
<evidence type="ECO:0000259" key="2">
    <source>
        <dbReference type="Pfam" id="PF06283"/>
    </source>
</evidence>
<dbReference type="InterPro" id="IPR029062">
    <property type="entry name" value="Class_I_gatase-like"/>
</dbReference>
<protein>
    <submittedName>
        <fullName evidence="3">Cytochrome c551/c552</fullName>
    </submittedName>
</protein>
<dbReference type="SUPFAM" id="SSF52317">
    <property type="entry name" value="Class I glutamine amidotransferase-like"/>
    <property type="match status" value="1"/>
</dbReference>
<dbReference type="RefSeq" id="WP_229360742.1">
    <property type="nucleotide sequence ID" value="NZ_CP017641.1"/>
</dbReference>
<dbReference type="KEGG" id="fmr:Fuma_05300"/>
<dbReference type="AlphaFoldDB" id="A0A1P8WNL6"/>
<feature type="signal peptide" evidence="1">
    <location>
        <begin position="1"/>
        <end position="22"/>
    </location>
</feature>
<feature type="domain" description="ThuA-like" evidence="2">
    <location>
        <begin position="27"/>
        <end position="267"/>
    </location>
</feature>
<dbReference type="Pfam" id="PF06283">
    <property type="entry name" value="ThuA"/>
    <property type="match status" value="1"/>
</dbReference>